<dbReference type="EMBL" id="CM039426">
    <property type="protein sequence ID" value="KAI4356567.1"/>
    <property type="molecule type" value="Genomic_DNA"/>
</dbReference>
<protein>
    <submittedName>
        <fullName evidence="1">Uncharacterized protein</fullName>
    </submittedName>
</protein>
<proteinExistence type="predicted"/>
<evidence type="ECO:0000313" key="1">
    <source>
        <dbReference type="EMBL" id="KAI4356567.1"/>
    </source>
</evidence>
<sequence length="106" mass="11949">MHCNGKEKWILCFLSRTAVHLHSRGSAHVVPLIFLTFSIDLHFKARVFTLNLLQIHNLQLKSIIPAFSSVILSVSRAVSVCPSFVSYSLFPKFLSLDICFLSISDE</sequence>
<name>A0ACB9Q935_BAUVA</name>
<dbReference type="Proteomes" id="UP000828941">
    <property type="component" value="Chromosome 1"/>
</dbReference>
<gene>
    <name evidence="1" type="ORF">L6164_000582</name>
</gene>
<accession>A0ACB9Q935</accession>
<evidence type="ECO:0000313" key="2">
    <source>
        <dbReference type="Proteomes" id="UP000828941"/>
    </source>
</evidence>
<keyword evidence="2" id="KW-1185">Reference proteome</keyword>
<organism evidence="1 2">
    <name type="scientific">Bauhinia variegata</name>
    <name type="common">Purple orchid tree</name>
    <name type="synonym">Phanera variegata</name>
    <dbReference type="NCBI Taxonomy" id="167791"/>
    <lineage>
        <taxon>Eukaryota</taxon>
        <taxon>Viridiplantae</taxon>
        <taxon>Streptophyta</taxon>
        <taxon>Embryophyta</taxon>
        <taxon>Tracheophyta</taxon>
        <taxon>Spermatophyta</taxon>
        <taxon>Magnoliopsida</taxon>
        <taxon>eudicotyledons</taxon>
        <taxon>Gunneridae</taxon>
        <taxon>Pentapetalae</taxon>
        <taxon>rosids</taxon>
        <taxon>fabids</taxon>
        <taxon>Fabales</taxon>
        <taxon>Fabaceae</taxon>
        <taxon>Cercidoideae</taxon>
        <taxon>Cercideae</taxon>
        <taxon>Bauhiniinae</taxon>
        <taxon>Bauhinia</taxon>
    </lineage>
</organism>
<comment type="caution">
    <text evidence="1">The sequence shown here is derived from an EMBL/GenBank/DDBJ whole genome shotgun (WGS) entry which is preliminary data.</text>
</comment>
<reference evidence="1 2" key="1">
    <citation type="journal article" date="2022" name="DNA Res.">
        <title>Chromosomal-level genome assembly of the orchid tree Bauhinia variegata (Leguminosae; Cercidoideae) supports the allotetraploid origin hypothesis of Bauhinia.</title>
        <authorList>
            <person name="Zhong Y."/>
            <person name="Chen Y."/>
            <person name="Zheng D."/>
            <person name="Pang J."/>
            <person name="Liu Y."/>
            <person name="Luo S."/>
            <person name="Meng S."/>
            <person name="Qian L."/>
            <person name="Wei D."/>
            <person name="Dai S."/>
            <person name="Zhou R."/>
        </authorList>
    </citation>
    <scope>NUCLEOTIDE SEQUENCE [LARGE SCALE GENOMIC DNA]</scope>
    <source>
        <strain evidence="1">BV-YZ2020</strain>
    </source>
</reference>